<reference evidence="8" key="1">
    <citation type="submission" date="2009-01" db="EMBL/GenBank/DDBJ databases">
        <title>Complete sequence of chromosome Cyanothece sp. PCC 7425.</title>
        <authorList>
            <consortium name="US DOE Joint Genome Institute"/>
            <person name="Lucas S."/>
            <person name="Copeland A."/>
            <person name="Lapidus A."/>
            <person name="Glavina del Rio T."/>
            <person name="Dalin E."/>
            <person name="Tice H."/>
            <person name="Bruce D."/>
            <person name="Goodwin L."/>
            <person name="Pitluck S."/>
            <person name="Sims D."/>
            <person name="Meineke L."/>
            <person name="Brettin T."/>
            <person name="Detter J.C."/>
            <person name="Han C."/>
            <person name="Larimer F."/>
            <person name="Land M."/>
            <person name="Hauser L."/>
            <person name="Kyrpides N."/>
            <person name="Ovchinnikova G."/>
            <person name="Liberton M."/>
            <person name="Stoeckel J."/>
            <person name="Banerjee A."/>
            <person name="Singh A."/>
            <person name="Page L."/>
            <person name="Sato H."/>
            <person name="Zhao L."/>
            <person name="Sherman L."/>
            <person name="Pakrasi H."/>
            <person name="Richardson P."/>
        </authorList>
    </citation>
    <scope>NUCLEOTIDE SEQUENCE</scope>
    <source>
        <strain evidence="8">PCC 7425</strain>
    </source>
</reference>
<dbReference type="InterPro" id="IPR011006">
    <property type="entry name" value="CheY-like_superfamily"/>
</dbReference>
<dbReference type="Pfam" id="PF00072">
    <property type="entry name" value="Response_reg"/>
    <property type="match status" value="1"/>
</dbReference>
<dbReference type="PANTHER" id="PTHR44591:SF3">
    <property type="entry name" value="RESPONSE REGULATORY DOMAIN-CONTAINING PROTEIN"/>
    <property type="match status" value="1"/>
</dbReference>
<proteinExistence type="predicted"/>
<dbReference type="HOGENOM" id="CLU_000445_69_8_3"/>
<evidence type="ECO:0000256" key="2">
    <source>
        <dbReference type="ARBA" id="ARBA00023012"/>
    </source>
</evidence>
<keyword evidence="5" id="KW-0804">Transcription</keyword>
<keyword evidence="1 6" id="KW-0597">Phosphoprotein</keyword>
<protein>
    <submittedName>
        <fullName evidence="8">Response regulator receiver protein</fullName>
    </submittedName>
</protein>
<keyword evidence="3" id="KW-0805">Transcription regulation</keyword>
<dbReference type="STRING" id="395961.Cyan7425_4410"/>
<evidence type="ECO:0000256" key="5">
    <source>
        <dbReference type="ARBA" id="ARBA00023163"/>
    </source>
</evidence>
<dbReference type="SMART" id="SM00448">
    <property type="entry name" value="REC"/>
    <property type="match status" value="1"/>
</dbReference>
<evidence type="ECO:0000259" key="7">
    <source>
        <dbReference type="PROSITE" id="PS50110"/>
    </source>
</evidence>
<dbReference type="Gene3D" id="3.40.50.2300">
    <property type="match status" value="1"/>
</dbReference>
<evidence type="ECO:0000313" key="8">
    <source>
        <dbReference type="EMBL" id="ACL46720.1"/>
    </source>
</evidence>
<accession>B8HJX0</accession>
<keyword evidence="2" id="KW-0902">Two-component regulatory system</keyword>
<dbReference type="PROSITE" id="PS50110">
    <property type="entry name" value="RESPONSE_REGULATORY"/>
    <property type="match status" value="1"/>
</dbReference>
<dbReference type="AlphaFoldDB" id="B8HJX0"/>
<gene>
    <name evidence="8" type="ordered locus">Cyan7425_4410</name>
</gene>
<dbReference type="GO" id="GO:0000160">
    <property type="term" value="P:phosphorelay signal transduction system"/>
    <property type="evidence" value="ECO:0007669"/>
    <property type="project" value="UniProtKB-KW"/>
</dbReference>
<feature type="modified residue" description="4-aspartylphosphate" evidence="6">
    <location>
        <position position="57"/>
    </location>
</feature>
<name>B8HJX0_CYAP4</name>
<keyword evidence="4" id="KW-0238">DNA-binding</keyword>
<sequence length="131" mass="14472">MLASYTPRILVVDDLPDNTDLLQALLEPEGYEIITAHSGTEALAEIAQVSPDLILLDVMMPDLDGLEVTHRLRQNPAYRSLPILLVSAYDSIDPHQSLQQGANGFIRKPFDFVQLLDQVQSLLPACSQNCT</sequence>
<dbReference type="PANTHER" id="PTHR44591">
    <property type="entry name" value="STRESS RESPONSE REGULATOR PROTEIN 1"/>
    <property type="match status" value="1"/>
</dbReference>
<dbReference type="InterPro" id="IPR050595">
    <property type="entry name" value="Bact_response_regulator"/>
</dbReference>
<dbReference type="FunFam" id="3.40.50.2300:FF:000001">
    <property type="entry name" value="DNA-binding response regulator PhoB"/>
    <property type="match status" value="1"/>
</dbReference>
<evidence type="ECO:0000256" key="3">
    <source>
        <dbReference type="ARBA" id="ARBA00023015"/>
    </source>
</evidence>
<feature type="domain" description="Response regulatory" evidence="7">
    <location>
        <begin position="8"/>
        <end position="123"/>
    </location>
</feature>
<evidence type="ECO:0000256" key="4">
    <source>
        <dbReference type="ARBA" id="ARBA00023125"/>
    </source>
</evidence>
<dbReference type="GO" id="GO:0003677">
    <property type="term" value="F:DNA binding"/>
    <property type="evidence" value="ECO:0007669"/>
    <property type="project" value="UniProtKB-KW"/>
</dbReference>
<dbReference type="SUPFAM" id="SSF52172">
    <property type="entry name" value="CheY-like"/>
    <property type="match status" value="1"/>
</dbReference>
<dbReference type="OrthoDB" id="427175at2"/>
<dbReference type="eggNOG" id="COG0745">
    <property type="taxonomic scope" value="Bacteria"/>
</dbReference>
<dbReference type="InterPro" id="IPR001789">
    <property type="entry name" value="Sig_transdc_resp-reg_receiver"/>
</dbReference>
<organism evidence="8">
    <name type="scientific">Cyanothece sp. (strain PCC 7425 / ATCC 29141)</name>
    <dbReference type="NCBI Taxonomy" id="395961"/>
    <lineage>
        <taxon>Bacteria</taxon>
        <taxon>Bacillati</taxon>
        <taxon>Cyanobacteriota</taxon>
        <taxon>Cyanophyceae</taxon>
        <taxon>Gomontiellales</taxon>
        <taxon>Cyanothecaceae</taxon>
        <taxon>Cyanothece</taxon>
    </lineage>
</organism>
<dbReference type="EMBL" id="CP001344">
    <property type="protein sequence ID" value="ACL46720.1"/>
    <property type="molecule type" value="Genomic_DNA"/>
</dbReference>
<evidence type="ECO:0000256" key="1">
    <source>
        <dbReference type="ARBA" id="ARBA00022553"/>
    </source>
</evidence>
<evidence type="ECO:0000256" key="6">
    <source>
        <dbReference type="PROSITE-ProRule" id="PRU00169"/>
    </source>
</evidence>
<dbReference type="KEGG" id="cyn:Cyan7425_4410"/>